<proteinExistence type="predicted"/>
<dbReference type="Proteomes" id="UP001454036">
    <property type="component" value="Unassembled WGS sequence"/>
</dbReference>
<dbReference type="PANTHER" id="PTHR31286:SF180">
    <property type="entry name" value="OS10G0362600 PROTEIN"/>
    <property type="match status" value="1"/>
</dbReference>
<accession>A0AAV3Q5E9</accession>
<dbReference type="PANTHER" id="PTHR31286">
    <property type="entry name" value="GLYCINE-RICH CELL WALL STRUCTURAL PROTEIN 1.8-LIKE"/>
    <property type="match status" value="1"/>
</dbReference>
<feature type="region of interest" description="Disordered" evidence="1">
    <location>
        <begin position="111"/>
        <end position="152"/>
    </location>
</feature>
<reference evidence="2 3" key="1">
    <citation type="submission" date="2024-01" db="EMBL/GenBank/DDBJ databases">
        <title>The complete chloroplast genome sequence of Lithospermum erythrorhizon: insights into the phylogenetic relationship among Boraginaceae species and the maternal lineages of purple gromwells.</title>
        <authorList>
            <person name="Okada T."/>
            <person name="Watanabe K."/>
        </authorList>
    </citation>
    <scope>NUCLEOTIDE SEQUENCE [LARGE SCALE GENOMIC DNA]</scope>
</reference>
<comment type="caution">
    <text evidence="2">The sequence shown here is derived from an EMBL/GenBank/DDBJ whole genome shotgun (WGS) entry which is preliminary data.</text>
</comment>
<organism evidence="2 3">
    <name type="scientific">Lithospermum erythrorhizon</name>
    <name type="common">Purple gromwell</name>
    <name type="synonym">Lithospermum officinale var. erythrorhizon</name>
    <dbReference type="NCBI Taxonomy" id="34254"/>
    <lineage>
        <taxon>Eukaryota</taxon>
        <taxon>Viridiplantae</taxon>
        <taxon>Streptophyta</taxon>
        <taxon>Embryophyta</taxon>
        <taxon>Tracheophyta</taxon>
        <taxon>Spermatophyta</taxon>
        <taxon>Magnoliopsida</taxon>
        <taxon>eudicotyledons</taxon>
        <taxon>Gunneridae</taxon>
        <taxon>Pentapetalae</taxon>
        <taxon>asterids</taxon>
        <taxon>lamiids</taxon>
        <taxon>Boraginales</taxon>
        <taxon>Boraginaceae</taxon>
        <taxon>Boraginoideae</taxon>
        <taxon>Lithospermeae</taxon>
        <taxon>Lithospermum</taxon>
    </lineage>
</organism>
<feature type="compositionally biased region" description="Low complexity" evidence="1">
    <location>
        <begin position="135"/>
        <end position="146"/>
    </location>
</feature>
<evidence type="ECO:0000313" key="2">
    <source>
        <dbReference type="EMBL" id="GAA0158401.1"/>
    </source>
</evidence>
<sequence>MEDFTRLCMRLVWFVKGSPMPLYSIANSIGSPLRIDRNNTNRVKLGSASICVALDVSKPLKQETWIEFEDDDTGEVLEKICQKVDYAHTPSYCTGCMHLGHTIAVCKRKDDKEDNVSKPQPAGPARPPFRRVTQPKNKNPNGKKINQATSGREMREWVQKVFGTSTNNTPTLTVEDTIEVQNQFDTLLGETTPDLEEAEVQVNGQEKASTISKEEPHTVKPVNILDYSSLGPVSLLQGRVQYYSSRDKLEDVVPQYKLPSGPTSPTSREGQRNTLEEATNSEIGDLPHSTVSQNLSDSAGGDDVQLIIEKEGELPFHG</sequence>
<name>A0AAV3Q5E9_LITER</name>
<dbReference type="AlphaFoldDB" id="A0AAV3Q5E9"/>
<keyword evidence="3" id="KW-1185">Reference proteome</keyword>
<dbReference type="InterPro" id="IPR040256">
    <property type="entry name" value="At4g02000-like"/>
</dbReference>
<evidence type="ECO:0000256" key="1">
    <source>
        <dbReference type="SAM" id="MobiDB-lite"/>
    </source>
</evidence>
<evidence type="ECO:0000313" key="3">
    <source>
        <dbReference type="Proteomes" id="UP001454036"/>
    </source>
</evidence>
<gene>
    <name evidence="2" type="ORF">LIER_15443</name>
</gene>
<protein>
    <submittedName>
        <fullName evidence="2">Uncharacterized protein</fullName>
    </submittedName>
</protein>
<feature type="region of interest" description="Disordered" evidence="1">
    <location>
        <begin position="253"/>
        <end position="302"/>
    </location>
</feature>
<dbReference type="EMBL" id="BAABME010003339">
    <property type="protein sequence ID" value="GAA0158401.1"/>
    <property type="molecule type" value="Genomic_DNA"/>
</dbReference>